<feature type="transmembrane region" description="Helical" evidence="2">
    <location>
        <begin position="144"/>
        <end position="164"/>
    </location>
</feature>
<dbReference type="RefSeq" id="WP_255924433.1">
    <property type="nucleotide sequence ID" value="NZ_JANFNH010000001.1"/>
</dbReference>
<keyword evidence="2" id="KW-0812">Transmembrane</keyword>
<feature type="region of interest" description="Disordered" evidence="1">
    <location>
        <begin position="20"/>
        <end position="67"/>
    </location>
</feature>
<accession>A0ABT1P542</accession>
<evidence type="ECO:0000256" key="1">
    <source>
        <dbReference type="SAM" id="MobiDB-lite"/>
    </source>
</evidence>
<organism evidence="3 4">
    <name type="scientific">Streptantibioticus rubrisoli</name>
    <dbReference type="NCBI Taxonomy" id="1387313"/>
    <lineage>
        <taxon>Bacteria</taxon>
        <taxon>Bacillati</taxon>
        <taxon>Actinomycetota</taxon>
        <taxon>Actinomycetes</taxon>
        <taxon>Kitasatosporales</taxon>
        <taxon>Streptomycetaceae</taxon>
        <taxon>Streptantibioticus</taxon>
    </lineage>
</organism>
<name>A0ABT1P542_9ACTN</name>
<reference evidence="3 4" key="1">
    <citation type="submission" date="2022-06" db="EMBL/GenBank/DDBJ databases">
        <title>Draft genome sequence of type strain Streptomyces rubrisoli DSM 42083.</title>
        <authorList>
            <person name="Duangmal K."/>
            <person name="Klaysubun C."/>
        </authorList>
    </citation>
    <scope>NUCLEOTIDE SEQUENCE [LARGE SCALE GENOMIC DNA]</scope>
    <source>
        <strain evidence="3 4">DSM 42083</strain>
    </source>
</reference>
<feature type="compositionally biased region" description="Polar residues" evidence="1">
    <location>
        <begin position="33"/>
        <end position="43"/>
    </location>
</feature>
<comment type="caution">
    <text evidence="3">The sequence shown here is derived from an EMBL/GenBank/DDBJ whole genome shotgun (WGS) entry which is preliminary data.</text>
</comment>
<keyword evidence="2" id="KW-1133">Transmembrane helix</keyword>
<evidence type="ECO:0000313" key="3">
    <source>
        <dbReference type="EMBL" id="MCQ4040482.1"/>
    </source>
</evidence>
<keyword evidence="4" id="KW-1185">Reference proteome</keyword>
<sequence length="207" mass="21562">MTAASAGVNWRLGSMVDATREVARNPQGDEMASTPTSQPQALQSIDAPSVNAPTSDAPTPDVPSATASLTGRSAMDLSQVKPLPAWFFAFEGVMGAAYDLCHVWAGAWMVLVALGAANLAIGLTVLGKRRKLIRAMLKNSRTRLIALALIAARLGAHVLLGLVGAQVTSAAGHLAFAVVMASATVALLWFDQRITFRTLGLPTAKSA</sequence>
<feature type="transmembrane region" description="Helical" evidence="2">
    <location>
        <begin position="170"/>
        <end position="190"/>
    </location>
</feature>
<gene>
    <name evidence="3" type="ORF">NON19_00225</name>
</gene>
<evidence type="ECO:0000313" key="4">
    <source>
        <dbReference type="Proteomes" id="UP001206206"/>
    </source>
</evidence>
<proteinExistence type="predicted"/>
<keyword evidence="2" id="KW-0472">Membrane</keyword>
<feature type="transmembrane region" description="Helical" evidence="2">
    <location>
        <begin position="103"/>
        <end position="123"/>
    </location>
</feature>
<evidence type="ECO:0000256" key="2">
    <source>
        <dbReference type="SAM" id="Phobius"/>
    </source>
</evidence>
<protein>
    <submittedName>
        <fullName evidence="3">Uncharacterized protein</fullName>
    </submittedName>
</protein>
<dbReference type="Proteomes" id="UP001206206">
    <property type="component" value="Unassembled WGS sequence"/>
</dbReference>
<dbReference type="EMBL" id="JANFNH010000001">
    <property type="protein sequence ID" value="MCQ4040482.1"/>
    <property type="molecule type" value="Genomic_DNA"/>
</dbReference>